<dbReference type="SMART" id="SM00331">
    <property type="entry name" value="PP2C_SIG"/>
    <property type="match status" value="1"/>
</dbReference>
<evidence type="ECO:0000313" key="5">
    <source>
        <dbReference type="Proteomes" id="UP001550739"/>
    </source>
</evidence>
<dbReference type="Gene3D" id="3.30.565.10">
    <property type="entry name" value="Histidine kinase-like ATPase, C-terminal domain"/>
    <property type="match status" value="1"/>
</dbReference>
<dbReference type="NCBIfam" id="TIGR00229">
    <property type="entry name" value="sensory_box"/>
    <property type="match status" value="1"/>
</dbReference>
<dbReference type="SUPFAM" id="SSF81606">
    <property type="entry name" value="PP2C-like"/>
    <property type="match status" value="1"/>
</dbReference>
<dbReference type="Pfam" id="PF01590">
    <property type="entry name" value="GAF"/>
    <property type="match status" value="1"/>
</dbReference>
<evidence type="ECO:0000313" key="4">
    <source>
        <dbReference type="EMBL" id="MEU3785796.1"/>
    </source>
</evidence>
<reference evidence="4 5" key="1">
    <citation type="submission" date="2024-06" db="EMBL/GenBank/DDBJ databases">
        <title>The Natural Products Discovery Center: Release of the First 8490 Sequenced Strains for Exploring Actinobacteria Biosynthetic Diversity.</title>
        <authorList>
            <person name="Kalkreuter E."/>
            <person name="Kautsar S.A."/>
            <person name="Yang D."/>
            <person name="Bader C.D."/>
            <person name="Teijaro C.N."/>
            <person name="Fluegel L."/>
            <person name="Davis C.M."/>
            <person name="Simpson J.R."/>
            <person name="Lauterbach L."/>
            <person name="Steele A.D."/>
            <person name="Gui C."/>
            <person name="Meng S."/>
            <person name="Li G."/>
            <person name="Viehrig K."/>
            <person name="Ye F."/>
            <person name="Su P."/>
            <person name="Kiefer A.F."/>
            <person name="Nichols A."/>
            <person name="Cepeda A.J."/>
            <person name="Yan W."/>
            <person name="Fan B."/>
            <person name="Jiang Y."/>
            <person name="Adhikari A."/>
            <person name="Zheng C.-J."/>
            <person name="Schuster L."/>
            <person name="Cowan T.M."/>
            <person name="Smanski M.J."/>
            <person name="Chevrette M.G."/>
            <person name="De Carvalho L.P.S."/>
            <person name="Shen B."/>
        </authorList>
    </citation>
    <scope>NUCLEOTIDE SEQUENCE [LARGE SCALE GENOMIC DNA]</scope>
    <source>
        <strain evidence="4 5">NPDC033843</strain>
    </source>
</reference>
<dbReference type="Gene3D" id="3.30.450.20">
    <property type="entry name" value="PAS domain"/>
    <property type="match status" value="2"/>
</dbReference>
<dbReference type="CDD" id="cd00130">
    <property type="entry name" value="PAS"/>
    <property type="match status" value="1"/>
</dbReference>
<dbReference type="CDD" id="cd16936">
    <property type="entry name" value="HATPase_RsbW-like"/>
    <property type="match status" value="1"/>
</dbReference>
<dbReference type="RefSeq" id="WP_361707559.1">
    <property type="nucleotide sequence ID" value="NZ_JBEZVE010000023.1"/>
</dbReference>
<feature type="region of interest" description="Disordered" evidence="2">
    <location>
        <begin position="331"/>
        <end position="354"/>
    </location>
</feature>
<comment type="caution">
    <text evidence="4">The sequence shown here is derived from an EMBL/GenBank/DDBJ whole genome shotgun (WGS) entry which is preliminary data.</text>
</comment>
<proteinExistence type="predicted"/>
<dbReference type="EMBL" id="JBEZVE010000023">
    <property type="protein sequence ID" value="MEU3785796.1"/>
    <property type="molecule type" value="Genomic_DNA"/>
</dbReference>
<dbReference type="PANTHER" id="PTHR43156">
    <property type="entry name" value="STAGE II SPORULATION PROTEIN E-RELATED"/>
    <property type="match status" value="1"/>
</dbReference>
<evidence type="ECO:0000259" key="3">
    <source>
        <dbReference type="PROSITE" id="PS50112"/>
    </source>
</evidence>
<dbReference type="Pfam" id="PF13426">
    <property type="entry name" value="PAS_9"/>
    <property type="match status" value="1"/>
</dbReference>
<name>A0ABV2ZT96_9ACTN</name>
<dbReference type="SUPFAM" id="SSF55785">
    <property type="entry name" value="PYP-like sensor domain (PAS domain)"/>
    <property type="match status" value="2"/>
</dbReference>
<feature type="domain" description="PAS" evidence="3">
    <location>
        <begin position="3"/>
        <end position="48"/>
    </location>
</feature>
<dbReference type="Pfam" id="PF08448">
    <property type="entry name" value="PAS_4"/>
    <property type="match status" value="1"/>
</dbReference>
<dbReference type="PANTHER" id="PTHR43156:SF2">
    <property type="entry name" value="STAGE II SPORULATION PROTEIN E"/>
    <property type="match status" value="1"/>
</dbReference>
<organism evidence="4 5">
    <name type="scientific">Streptomyces sp. 900129855</name>
    <dbReference type="NCBI Taxonomy" id="3155129"/>
    <lineage>
        <taxon>Bacteria</taxon>
        <taxon>Bacillati</taxon>
        <taxon>Actinomycetota</taxon>
        <taxon>Actinomycetes</taxon>
        <taxon>Kitasatosporales</taxon>
        <taxon>Streptomycetaceae</taxon>
        <taxon>Streptomyces</taxon>
    </lineage>
</organism>
<keyword evidence="1" id="KW-0378">Hydrolase</keyword>
<evidence type="ECO:0000256" key="2">
    <source>
        <dbReference type="SAM" id="MobiDB-lite"/>
    </source>
</evidence>
<dbReference type="InterPro" id="IPR001932">
    <property type="entry name" value="PPM-type_phosphatase-like_dom"/>
</dbReference>
<dbReference type="Gene3D" id="3.30.450.40">
    <property type="match status" value="1"/>
</dbReference>
<sequence length="829" mass="88470">MQETGPVRDVVDEALTARVTVDEHGAVTGWNDGAEALLGYRAGDVLGRPAGVLLAEAPAAPELPPFAQLPRWHGELVLRHRDGRRVRARVLAHHRMPQSPESGGGEWLVLSPLTGREPEPADEDLVSWSFTQSPSCALALYDTGLRLRCANAEMEQSTALTEGDMRGLRVPEIVDMEAGELAEQDMIQALATGRPQYRENYLRTAGELREHAWSVVVAPLRDAGGRTRGVCLTAHDITEQFWARKRLQLIAEAGRRIGTTLDVTRTAQELADVAVPDLADFVSVDLLASLDCDAGGADGDGAGEAGYADTGAGGSLVLRRVAHQSVLPGIPEAAVAPGGTDEYPEGSPPAESVRSGRSLLYRMTDPEVVAWADRHPLRAARIHDFGFHSVMTVPLTARGSILGVVVLVRHRHPEAFQRDDLVLAEELAARAAVCIENARRYTRERGTAVTLQRSLLPQRLPEQVAVEVASRYLPAGARAGVGGDWFDVIPLSGARVALVVGDVVGHGIHAAATMGRLRTAVRTLADIDLPPDELLTHLDDLVARLGGDGYGSEWAAETTGGGNGIPLSSGGVGATCLYAVYDPVSRRCTLARAGHPLPVVVSPDGTVELLDLPSGPPLGLGGLPFEAAEIDLPEDSLLVLYTDGLIASRDTDVDDAVSRLCQALTRPAASLDVLCDTVLGATLAHRPTDDVALLVARTRALDSTRVAVWDVDPDPVAVAEVRKNAVGQLDTWGLTDAAFVTELIVSELVTNAIRHAEPPVQLRLIHDRSLICEVSDASSTTPHMRRARTYDEGGRGLLLVAQLTQRWGTRPTARGKTIWAEQDVPSGAP</sequence>
<dbReference type="SUPFAM" id="SSF55781">
    <property type="entry name" value="GAF domain-like"/>
    <property type="match status" value="1"/>
</dbReference>
<dbReference type="InterPro" id="IPR036457">
    <property type="entry name" value="PPM-type-like_dom_sf"/>
</dbReference>
<dbReference type="InterPro" id="IPR013656">
    <property type="entry name" value="PAS_4"/>
</dbReference>
<dbReference type="Proteomes" id="UP001550739">
    <property type="component" value="Unassembled WGS sequence"/>
</dbReference>
<dbReference type="Pfam" id="PF07228">
    <property type="entry name" value="SpoIIE"/>
    <property type="match status" value="1"/>
</dbReference>
<dbReference type="PROSITE" id="PS50112">
    <property type="entry name" value="PAS"/>
    <property type="match status" value="1"/>
</dbReference>
<dbReference type="SUPFAM" id="SSF55874">
    <property type="entry name" value="ATPase domain of HSP90 chaperone/DNA topoisomerase II/histidine kinase"/>
    <property type="match status" value="1"/>
</dbReference>
<dbReference type="InterPro" id="IPR003018">
    <property type="entry name" value="GAF"/>
</dbReference>
<keyword evidence="5" id="KW-1185">Reference proteome</keyword>
<protein>
    <submittedName>
        <fullName evidence="4">SpoIIE family protein phosphatase</fullName>
    </submittedName>
</protein>
<dbReference type="InterPro" id="IPR036890">
    <property type="entry name" value="HATPase_C_sf"/>
</dbReference>
<accession>A0ABV2ZT96</accession>
<dbReference type="SMART" id="SM00065">
    <property type="entry name" value="GAF"/>
    <property type="match status" value="1"/>
</dbReference>
<evidence type="ECO:0000256" key="1">
    <source>
        <dbReference type="ARBA" id="ARBA00022801"/>
    </source>
</evidence>
<dbReference type="InterPro" id="IPR052016">
    <property type="entry name" value="Bact_Sigma-Reg"/>
</dbReference>
<dbReference type="InterPro" id="IPR000014">
    <property type="entry name" value="PAS"/>
</dbReference>
<dbReference type="InterPro" id="IPR035965">
    <property type="entry name" value="PAS-like_dom_sf"/>
</dbReference>
<dbReference type="Gene3D" id="3.60.40.10">
    <property type="entry name" value="PPM-type phosphatase domain"/>
    <property type="match status" value="1"/>
</dbReference>
<gene>
    <name evidence="4" type="ORF">AB0E89_35535</name>
</gene>
<dbReference type="InterPro" id="IPR029016">
    <property type="entry name" value="GAF-like_dom_sf"/>
</dbReference>
<dbReference type="Pfam" id="PF13581">
    <property type="entry name" value="HATPase_c_2"/>
    <property type="match status" value="1"/>
</dbReference>
<dbReference type="InterPro" id="IPR003594">
    <property type="entry name" value="HATPase_dom"/>
</dbReference>